<accession>A0A9W3USQ7</accession>
<protein>
    <submittedName>
        <fullName evidence="1">Uncharacterized protein</fullName>
    </submittedName>
</protein>
<reference evidence="1 2" key="1">
    <citation type="submission" date="2018-01" db="EMBL/GenBank/DDBJ databases">
        <authorList>
            <person name="Addy H.S."/>
            <person name="Ahmad A.A."/>
            <person name="Huang Q."/>
        </authorList>
    </citation>
    <scope>NUCLEOTIDE SEQUENCE [LARGE SCALE GENOMIC DNA]</scope>
</reference>
<name>A0A9W3USQ7_9CAUD</name>
<evidence type="ECO:0000313" key="2">
    <source>
        <dbReference type="Proteomes" id="UP000306261"/>
    </source>
</evidence>
<organism evidence="1 2">
    <name type="scientific">Ralstonia phage RsoM1USA</name>
    <dbReference type="NCBI Taxonomy" id="2991867"/>
    <lineage>
        <taxon>Viruses</taxon>
        <taxon>Duplodnaviria</taxon>
        <taxon>Heunggongvirae</taxon>
        <taxon>Uroviricota</taxon>
        <taxon>Caudoviricetes</taxon>
        <taxon>Peduoviridae</taxon>
        <taxon>Aresaunavirus</taxon>
        <taxon>Aresaunavirus RsoM1USA</taxon>
    </lineage>
</organism>
<dbReference type="EMBL" id="MG747435">
    <property type="protein sequence ID" value="AVP40041.1"/>
    <property type="molecule type" value="Genomic_DNA"/>
</dbReference>
<keyword evidence="2" id="KW-1185">Reference proteome</keyword>
<gene>
    <name evidence="1" type="ORF">RsoM1USA_49</name>
</gene>
<dbReference type="Proteomes" id="UP000306261">
    <property type="component" value="Segment"/>
</dbReference>
<proteinExistence type="predicted"/>
<evidence type="ECO:0000313" key="1">
    <source>
        <dbReference type="EMBL" id="AVP40041.1"/>
    </source>
</evidence>
<sequence length="90" mass="10416">MKQLHLQLAAPEALDRFRIFRHGQRVSYGDVSRHMRMLKRAGRWAELDELVEIAAEMFGAPEWRRVLAAWKAGNDSGVKRSPWREDEVGA</sequence>